<comment type="catalytic activity">
    <reaction evidence="1">
        <text>ATP + protein L-histidine = ADP + protein N-phospho-L-histidine.</text>
        <dbReference type="EC" id="2.7.13.3"/>
    </reaction>
</comment>
<dbReference type="PANTHER" id="PTHR24421:SF10">
    <property type="entry name" value="NITRATE_NITRITE SENSOR PROTEIN NARQ"/>
    <property type="match status" value="1"/>
</dbReference>
<dbReference type="PANTHER" id="PTHR24421">
    <property type="entry name" value="NITRATE/NITRITE SENSOR PROTEIN NARX-RELATED"/>
    <property type="match status" value="1"/>
</dbReference>
<sequence length="376" mass="38942">MHLRGWPADVVLGAVFAAALAFQASRIAESWGPGYWQFGCAAGAVVCVIALVRRRDRAWAAVAGLAVAGAAVVAGLFAHLPAEPGPAMALGLSVLVGSTTRALPAPPACALAAGGLAVVIGGPLTSDTSSAGLPPVTALSGAVLLAGLSAGLCLRLLAARRRAAAERVRRDERLQLARELHDVVAHHVTGIVLQSQAARLLARKQAERLDDSLAGIEAAGSDALAAMRRLVGLLRDADDAALATLGAERLSDLVTRFEGPAVRLRLPGDEDTSGWPPEVSSTVYRVVQESLTNISRHAPHARSVMVDVSRDGDAVVVEVVDDAPPAPALHHRRAGYGLVGMRERLEALGGTLSAGPRHGAGWSVLATLPVPAWERR</sequence>
<reference evidence="13" key="1">
    <citation type="journal article" date="2019" name="Int. J. Syst. Evol. Microbiol.">
        <title>The Global Catalogue of Microorganisms (GCM) 10K type strain sequencing project: providing services to taxonomists for standard genome sequencing and annotation.</title>
        <authorList>
            <consortium name="The Broad Institute Genomics Platform"/>
            <consortium name="The Broad Institute Genome Sequencing Center for Infectious Disease"/>
            <person name="Wu L."/>
            <person name="Ma J."/>
        </authorList>
    </citation>
    <scope>NUCLEOTIDE SEQUENCE [LARGE SCALE GENOMIC DNA]</scope>
    <source>
        <strain evidence="13">ICMP 6774ER</strain>
    </source>
</reference>
<evidence type="ECO:0000256" key="4">
    <source>
        <dbReference type="ARBA" id="ARBA00022679"/>
    </source>
</evidence>
<organism evidence="12 13">
    <name type="scientific">Nonomuraea mangrovi</name>
    <dbReference type="NCBI Taxonomy" id="2316207"/>
    <lineage>
        <taxon>Bacteria</taxon>
        <taxon>Bacillati</taxon>
        <taxon>Actinomycetota</taxon>
        <taxon>Actinomycetes</taxon>
        <taxon>Streptosporangiales</taxon>
        <taxon>Streptosporangiaceae</taxon>
        <taxon>Nonomuraea</taxon>
    </lineage>
</organism>
<evidence type="ECO:0000313" key="13">
    <source>
        <dbReference type="Proteomes" id="UP001597368"/>
    </source>
</evidence>
<evidence type="ECO:0000313" key="12">
    <source>
        <dbReference type="EMBL" id="MFD1929994.1"/>
    </source>
</evidence>
<dbReference type="Gene3D" id="3.30.565.10">
    <property type="entry name" value="Histidine kinase-like ATPase, C-terminal domain"/>
    <property type="match status" value="1"/>
</dbReference>
<dbReference type="Pfam" id="PF02518">
    <property type="entry name" value="HATPase_c"/>
    <property type="match status" value="1"/>
</dbReference>
<evidence type="ECO:0000256" key="5">
    <source>
        <dbReference type="ARBA" id="ARBA00022741"/>
    </source>
</evidence>
<evidence type="ECO:0000256" key="7">
    <source>
        <dbReference type="ARBA" id="ARBA00022840"/>
    </source>
</evidence>
<dbReference type="Gene3D" id="1.20.5.1930">
    <property type="match status" value="1"/>
</dbReference>
<feature type="domain" description="Histidine kinase/HSP90-like ATPase" evidence="10">
    <location>
        <begin position="281"/>
        <end position="371"/>
    </location>
</feature>
<keyword evidence="6 12" id="KW-0418">Kinase</keyword>
<keyword evidence="9" id="KW-1133">Transmembrane helix</keyword>
<dbReference type="RefSeq" id="WP_379567993.1">
    <property type="nucleotide sequence ID" value="NZ_JBHUFV010000003.1"/>
</dbReference>
<feature type="transmembrane region" description="Helical" evidence="9">
    <location>
        <begin position="34"/>
        <end position="52"/>
    </location>
</feature>
<dbReference type="GO" id="GO:0016301">
    <property type="term" value="F:kinase activity"/>
    <property type="evidence" value="ECO:0007669"/>
    <property type="project" value="UniProtKB-KW"/>
</dbReference>
<evidence type="ECO:0000256" key="1">
    <source>
        <dbReference type="ARBA" id="ARBA00000085"/>
    </source>
</evidence>
<evidence type="ECO:0000259" key="11">
    <source>
        <dbReference type="Pfam" id="PF07730"/>
    </source>
</evidence>
<protein>
    <recommendedName>
        <fullName evidence="2">histidine kinase</fullName>
        <ecNumber evidence="2">2.7.13.3</ecNumber>
    </recommendedName>
</protein>
<dbReference type="CDD" id="cd16917">
    <property type="entry name" value="HATPase_UhpB-NarQ-NarX-like"/>
    <property type="match status" value="1"/>
</dbReference>
<keyword evidence="9" id="KW-0472">Membrane</keyword>
<keyword evidence="8" id="KW-0902">Two-component regulatory system</keyword>
<feature type="domain" description="Signal transduction histidine kinase subgroup 3 dimerisation and phosphoacceptor" evidence="11">
    <location>
        <begin position="172"/>
        <end position="238"/>
    </location>
</feature>
<dbReference type="InterPro" id="IPR036890">
    <property type="entry name" value="HATPase_C_sf"/>
</dbReference>
<evidence type="ECO:0000256" key="8">
    <source>
        <dbReference type="ARBA" id="ARBA00023012"/>
    </source>
</evidence>
<dbReference type="Proteomes" id="UP001597368">
    <property type="component" value="Unassembled WGS sequence"/>
</dbReference>
<dbReference type="EC" id="2.7.13.3" evidence="2"/>
<comment type="caution">
    <text evidence="12">The sequence shown here is derived from an EMBL/GenBank/DDBJ whole genome shotgun (WGS) entry which is preliminary data.</text>
</comment>
<keyword evidence="9" id="KW-0812">Transmembrane</keyword>
<feature type="transmembrane region" description="Helical" evidence="9">
    <location>
        <begin position="59"/>
        <end position="80"/>
    </location>
</feature>
<dbReference type="SUPFAM" id="SSF55874">
    <property type="entry name" value="ATPase domain of HSP90 chaperone/DNA topoisomerase II/histidine kinase"/>
    <property type="match status" value="1"/>
</dbReference>
<keyword evidence="5" id="KW-0547">Nucleotide-binding</keyword>
<evidence type="ECO:0000256" key="2">
    <source>
        <dbReference type="ARBA" id="ARBA00012438"/>
    </source>
</evidence>
<keyword evidence="4" id="KW-0808">Transferase</keyword>
<evidence type="ECO:0000256" key="9">
    <source>
        <dbReference type="SAM" id="Phobius"/>
    </source>
</evidence>
<keyword evidence="3" id="KW-0597">Phosphoprotein</keyword>
<evidence type="ECO:0000259" key="10">
    <source>
        <dbReference type="Pfam" id="PF02518"/>
    </source>
</evidence>
<gene>
    <name evidence="12" type="ORF">ACFSKW_00740</name>
</gene>
<dbReference type="InterPro" id="IPR003594">
    <property type="entry name" value="HATPase_dom"/>
</dbReference>
<evidence type="ECO:0000256" key="6">
    <source>
        <dbReference type="ARBA" id="ARBA00022777"/>
    </source>
</evidence>
<accession>A0ABW4SLE9</accession>
<keyword evidence="7" id="KW-0067">ATP-binding</keyword>
<dbReference type="EMBL" id="JBHUFV010000003">
    <property type="protein sequence ID" value="MFD1929994.1"/>
    <property type="molecule type" value="Genomic_DNA"/>
</dbReference>
<dbReference type="InterPro" id="IPR011712">
    <property type="entry name" value="Sig_transdc_His_kin_sub3_dim/P"/>
</dbReference>
<dbReference type="Pfam" id="PF07730">
    <property type="entry name" value="HisKA_3"/>
    <property type="match status" value="1"/>
</dbReference>
<evidence type="ECO:0000256" key="3">
    <source>
        <dbReference type="ARBA" id="ARBA00022553"/>
    </source>
</evidence>
<dbReference type="InterPro" id="IPR050482">
    <property type="entry name" value="Sensor_HK_TwoCompSys"/>
</dbReference>
<feature type="transmembrane region" description="Helical" evidence="9">
    <location>
        <begin position="136"/>
        <end position="157"/>
    </location>
</feature>
<proteinExistence type="predicted"/>
<keyword evidence="13" id="KW-1185">Reference proteome</keyword>
<name>A0ABW4SLE9_9ACTN</name>